<evidence type="ECO:0000313" key="2">
    <source>
        <dbReference type="Proteomes" id="UP000007488"/>
    </source>
</evidence>
<accession>F0T180</accession>
<dbReference type="EMBL" id="CP002547">
    <property type="protein sequence ID" value="ADY55144.1"/>
    <property type="molecule type" value="Genomic_DNA"/>
</dbReference>
<dbReference type="AlphaFoldDB" id="F0T180"/>
<reference evidence="1 2" key="1">
    <citation type="journal article" date="2011" name="Stand. Genomic Sci.">
        <title>Complete genome sequence of Syntrophobotulus glycolicus type strain (FlGlyR).</title>
        <authorList>
            <person name="Han C."/>
            <person name="Mwirichia R."/>
            <person name="Chertkov O."/>
            <person name="Held B."/>
            <person name="Lapidus A."/>
            <person name="Nolan M."/>
            <person name="Lucas S."/>
            <person name="Hammon N."/>
            <person name="Deshpande S."/>
            <person name="Cheng J.F."/>
            <person name="Tapia R."/>
            <person name="Goodwin L."/>
            <person name="Pitluck S."/>
            <person name="Huntemann M."/>
            <person name="Liolios K."/>
            <person name="Ivanova N."/>
            <person name="Pagani I."/>
            <person name="Mavromatis K."/>
            <person name="Ovchinikova G."/>
            <person name="Pati A."/>
            <person name="Chen A."/>
            <person name="Palaniappan K."/>
            <person name="Land M."/>
            <person name="Hauser L."/>
            <person name="Brambilla E.M."/>
            <person name="Rohde M."/>
            <person name="Spring S."/>
            <person name="Sikorski J."/>
            <person name="Goker M."/>
            <person name="Woyke T."/>
            <person name="Bristow J."/>
            <person name="Eisen J.A."/>
            <person name="Markowitz V."/>
            <person name="Hugenholtz P."/>
            <person name="Kyrpides N.C."/>
            <person name="Klenk H.P."/>
            <person name="Detter J.C."/>
        </authorList>
    </citation>
    <scope>NUCLEOTIDE SEQUENCE [LARGE SCALE GENOMIC DNA]</scope>
    <source>
        <strain evidence="2">DSM 8271 / FlGlyR</strain>
    </source>
</reference>
<keyword evidence="2" id="KW-1185">Reference proteome</keyword>
<evidence type="ECO:0008006" key="3">
    <source>
        <dbReference type="Google" id="ProtNLM"/>
    </source>
</evidence>
<name>F0T180_SYNGF</name>
<evidence type="ECO:0000313" key="1">
    <source>
        <dbReference type="EMBL" id="ADY55144.1"/>
    </source>
</evidence>
<organism evidence="1 2">
    <name type="scientific">Syntrophobotulus glycolicus (strain DSM 8271 / FlGlyR)</name>
    <dbReference type="NCBI Taxonomy" id="645991"/>
    <lineage>
        <taxon>Bacteria</taxon>
        <taxon>Bacillati</taxon>
        <taxon>Bacillota</taxon>
        <taxon>Clostridia</taxon>
        <taxon>Eubacteriales</taxon>
        <taxon>Desulfitobacteriaceae</taxon>
        <taxon>Syntrophobotulus</taxon>
    </lineage>
</organism>
<sequence length="181" mass="20942">MNSTEQMLNLLPGYYATGESRAMLDVFGDKLEEFRDGIWDVVDQFFVNTSTWGLDQWEKELELSSYLGKPESERRSRIISKLRGVGTVTVKLIQNVAQSYDGGLVTVADHPEESYFVIKFVDTKGIPPNLDDLKDAIEEIKPAHLEAVYEFTYNTYDYLNQFTYEYLESFSYNQLRNEKLS</sequence>
<dbReference type="OrthoDB" id="1629754at2"/>
<dbReference type="HOGENOM" id="CLU_089645_2_0_9"/>
<dbReference type="KEGG" id="sgy:Sgly_0787"/>
<protein>
    <recommendedName>
        <fullName evidence="3">Phage-like element pbsx protein XkdT</fullName>
    </recommendedName>
</protein>
<dbReference type="RefSeq" id="WP_013624015.1">
    <property type="nucleotide sequence ID" value="NC_015172.1"/>
</dbReference>
<dbReference type="Pfam" id="PF10076">
    <property type="entry name" value="Phage_Mu_Gp48"/>
    <property type="match status" value="1"/>
</dbReference>
<dbReference type="STRING" id="645991.Sgly_0787"/>
<dbReference type="InterPro" id="IPR018755">
    <property type="entry name" value="Phage_Mu_Gp48"/>
</dbReference>
<gene>
    <name evidence="1" type="ordered locus">Sgly_0787</name>
</gene>
<dbReference type="eggNOG" id="COG3778">
    <property type="taxonomic scope" value="Bacteria"/>
</dbReference>
<proteinExistence type="predicted"/>
<reference evidence="2" key="2">
    <citation type="submission" date="2011-02" db="EMBL/GenBank/DDBJ databases">
        <title>The complete genome of Syntrophobotulus glycolicus DSM 8271.</title>
        <authorList>
            <person name="Lucas S."/>
            <person name="Copeland A."/>
            <person name="Lapidus A."/>
            <person name="Bruce D."/>
            <person name="Goodwin L."/>
            <person name="Pitluck S."/>
            <person name="Kyrpides N."/>
            <person name="Mavromatis K."/>
            <person name="Pagani I."/>
            <person name="Ivanova N."/>
            <person name="Mikhailova N."/>
            <person name="Chertkov O."/>
            <person name="Held B."/>
            <person name="Detter J.C."/>
            <person name="Tapia R."/>
            <person name="Han C."/>
            <person name="Land M."/>
            <person name="Hauser L."/>
            <person name="Markowitz V."/>
            <person name="Cheng J.-F."/>
            <person name="Hugenholtz P."/>
            <person name="Woyke T."/>
            <person name="Wu D."/>
            <person name="Spring S."/>
            <person name="Schroeder M."/>
            <person name="Brambilla E."/>
            <person name="Klenk H.-P."/>
            <person name="Eisen J.A."/>
        </authorList>
    </citation>
    <scope>NUCLEOTIDE SEQUENCE [LARGE SCALE GENOMIC DNA]</scope>
    <source>
        <strain evidence="2">DSM 8271 / FlGlyR</strain>
    </source>
</reference>
<dbReference type="Proteomes" id="UP000007488">
    <property type="component" value="Chromosome"/>
</dbReference>